<evidence type="ECO:0000313" key="3">
    <source>
        <dbReference type="EMBL" id="KXB90087.1"/>
    </source>
</evidence>
<accession>A0A2J8BBA9</accession>
<sequence>MKLAFQQVRMDEQHPHWKQAISRMQPLYKRKNDFRTEFGRDYTRILHSTAYSRLKYKTQVFFTTQNDHICTRIEHVNHVASVSKTIGYYLGLNTELIEAIATGHDLGHAPFGHLGERILRDICKREIGESFWHERQGLRIVDGIETLLAPDGSMVNMCLTYAVRDGIISHCGEVRDTILRPREEAIDLNIISHPHEYEPYTWEGCVVKIADKIAYLGRDIEDALRLDLITEKSDPVRMLKKKLADHANIKNPTLTNTSIMYPLITDICEESTPERGLVLSEENIALMNIIMNFNYRYIYRHPRLKVYHNYAALIIRSIYEALAHCYDGRNTINRIQALQDDYPILGTHFLERLYKYSDIGRKWVNVDAFGNPYGNQIIYAITTDEKAYRQACVDYIAGMTDRYAEKLFQEMTTL</sequence>
<dbReference type="InterPro" id="IPR051094">
    <property type="entry name" value="Diverse_Catalytic_Enzymes"/>
</dbReference>
<dbReference type="RefSeq" id="WP_007392528.1">
    <property type="nucleotide sequence ID" value="NZ_KQ960955.1"/>
</dbReference>
<proteinExistence type="predicted"/>
<evidence type="ECO:0000313" key="5">
    <source>
        <dbReference type="Proteomes" id="UP000070160"/>
    </source>
</evidence>
<dbReference type="Proteomes" id="UP000070160">
    <property type="component" value="Unassembled WGS sequence"/>
</dbReference>
<evidence type="ECO:0000313" key="6">
    <source>
        <dbReference type="Proteomes" id="UP000242958"/>
    </source>
</evidence>
<dbReference type="PANTHER" id="PTHR35795">
    <property type="entry name" value="SLR1885 PROTEIN"/>
    <property type="match status" value="1"/>
</dbReference>
<dbReference type="PATRIC" id="fig|1588748.3.peg.1355"/>
<dbReference type="Pfam" id="PF01966">
    <property type="entry name" value="HD"/>
    <property type="match status" value="1"/>
</dbReference>
<evidence type="ECO:0000313" key="4">
    <source>
        <dbReference type="EMBL" id="PNH22064.1"/>
    </source>
</evidence>
<dbReference type="EMBL" id="NFMF01000003">
    <property type="protein sequence ID" value="PNH22064.1"/>
    <property type="molecule type" value="Genomic_DNA"/>
</dbReference>
<evidence type="ECO:0000259" key="2">
    <source>
        <dbReference type="PROSITE" id="PS51831"/>
    </source>
</evidence>
<dbReference type="CDD" id="cd00077">
    <property type="entry name" value="HDc"/>
    <property type="match status" value="1"/>
</dbReference>
<dbReference type="AlphaFoldDB" id="A0A134CDB8"/>
<dbReference type="PANTHER" id="PTHR35795:SF1">
    <property type="entry name" value="BIS(5'-NUCLEOSYL)-TETRAPHOSPHATASE, SYMMETRICAL"/>
    <property type="match status" value="1"/>
</dbReference>
<dbReference type="InterPro" id="IPR003607">
    <property type="entry name" value="HD/PDEase_dom"/>
</dbReference>
<reference evidence="3" key="1">
    <citation type="submission" date="2016-01" db="EMBL/GenBank/DDBJ databases">
        <authorList>
            <person name="Oliw E.H."/>
        </authorList>
    </citation>
    <scope>NUCLEOTIDE SEQUENCE [LARGE SCALE GENOMIC DNA]</scope>
    <source>
        <strain evidence="3">KA00182</strain>
    </source>
</reference>
<dbReference type="PROSITE" id="PS51831">
    <property type="entry name" value="HD"/>
    <property type="match status" value="1"/>
</dbReference>
<keyword evidence="5" id="KW-1185">Reference proteome</keyword>
<reference evidence="5" key="2">
    <citation type="submission" date="2016-01" db="EMBL/GenBank/DDBJ databases">
        <authorList>
            <person name="Mitreva M."/>
            <person name="Pepin K.H."/>
            <person name="Mihindukulasuriya K.A."/>
            <person name="Fulton R."/>
            <person name="Fronick C."/>
            <person name="O'Laughlin M."/>
            <person name="Miner T."/>
            <person name="Herter B."/>
            <person name="Rosa B.A."/>
            <person name="Cordes M."/>
            <person name="Tomlinson C."/>
            <person name="Wollam A."/>
            <person name="Palsikar V.B."/>
            <person name="Mardis E.R."/>
            <person name="Wilson R.K."/>
        </authorList>
    </citation>
    <scope>NUCLEOTIDE SEQUENCE [LARGE SCALE GENOMIC DNA]</scope>
    <source>
        <strain evidence="5">KA00182</strain>
    </source>
</reference>
<name>A0A134CDB8_9FIRM</name>
<organism evidence="3 5">
    <name type="scientific">Megasphaera hutchinsoni</name>
    <dbReference type="NCBI Taxonomy" id="1588748"/>
    <lineage>
        <taxon>Bacteria</taxon>
        <taxon>Bacillati</taxon>
        <taxon>Bacillota</taxon>
        <taxon>Negativicutes</taxon>
        <taxon>Veillonellales</taxon>
        <taxon>Veillonellaceae</taxon>
        <taxon>Megasphaera</taxon>
    </lineage>
</organism>
<dbReference type="GO" id="GO:0016787">
    <property type="term" value="F:hydrolase activity"/>
    <property type="evidence" value="ECO:0007669"/>
    <property type="project" value="UniProtKB-KW"/>
</dbReference>
<dbReference type="InterPro" id="IPR026875">
    <property type="entry name" value="PHydrolase_assoc_dom"/>
</dbReference>
<dbReference type="Pfam" id="PF13286">
    <property type="entry name" value="HD_assoc"/>
    <property type="match status" value="1"/>
</dbReference>
<dbReference type="Gene3D" id="1.10.3210.10">
    <property type="entry name" value="Hypothetical protein af1432"/>
    <property type="match status" value="1"/>
</dbReference>
<dbReference type="EMBL" id="LSDT01000050">
    <property type="protein sequence ID" value="KXB90087.1"/>
    <property type="molecule type" value="Genomic_DNA"/>
</dbReference>
<dbReference type="SUPFAM" id="SSF109604">
    <property type="entry name" value="HD-domain/PDEase-like"/>
    <property type="match status" value="1"/>
</dbReference>
<evidence type="ECO:0000256" key="1">
    <source>
        <dbReference type="ARBA" id="ARBA00022801"/>
    </source>
</evidence>
<comment type="caution">
    <text evidence="3">The sequence shown here is derived from an EMBL/GenBank/DDBJ whole genome shotgun (WGS) entry which is preliminary data.</text>
</comment>
<dbReference type="Proteomes" id="UP000242958">
    <property type="component" value="Unassembled WGS sequence"/>
</dbReference>
<dbReference type="SMART" id="SM00471">
    <property type="entry name" value="HDc"/>
    <property type="match status" value="1"/>
</dbReference>
<reference evidence="4 6" key="3">
    <citation type="submission" date="2017-05" db="EMBL/GenBank/DDBJ databases">
        <authorList>
            <person name="Song R."/>
            <person name="Chenine A.L."/>
            <person name="Ruprecht R.M."/>
        </authorList>
    </citation>
    <scope>NUCLEOTIDE SEQUENCE [LARGE SCALE GENOMIC DNA]</scope>
    <source>
        <strain evidence="4 6">KA00229</strain>
    </source>
</reference>
<dbReference type="InterPro" id="IPR006674">
    <property type="entry name" value="HD_domain"/>
</dbReference>
<protein>
    <submittedName>
        <fullName evidence="3 4">dGTPase</fullName>
    </submittedName>
</protein>
<dbReference type="STRING" id="1588748.HMPREF3182_01399"/>
<gene>
    <name evidence="4" type="ORF">CAL30_02020</name>
    <name evidence="3" type="ORF">HMPREF3182_01399</name>
</gene>
<feature type="domain" description="HD" evidence="2">
    <location>
        <begin position="72"/>
        <end position="216"/>
    </location>
</feature>
<keyword evidence="1" id="KW-0378">Hydrolase</keyword>
<accession>A0A134CDB8</accession>